<dbReference type="Proteomes" id="UP000203408">
    <property type="component" value="Segment"/>
</dbReference>
<evidence type="ECO:0000313" key="2">
    <source>
        <dbReference type="Proteomes" id="UP000203408"/>
    </source>
</evidence>
<name>A0A0K1LPE8_9CAUD</name>
<reference evidence="1 2" key="1">
    <citation type="journal article" date="2015" name="Genome Announc.">
        <title>Complete Genome Sequence of Carbapenemase-Producing Klebsiella pneumoniae Myophage Matisse.</title>
        <authorList>
            <person name="Provasek V.E."/>
            <person name="Lessor L.E."/>
            <person name="Cahill J.L."/>
            <person name="Rasche E.S."/>
            <person name="Kuty Everett G.F."/>
        </authorList>
    </citation>
    <scope>NUCLEOTIDE SEQUENCE [LARGE SCALE GENOMIC DNA]</scope>
</reference>
<proteinExistence type="predicted"/>
<dbReference type="InterPro" id="IPR056982">
    <property type="entry name" value="Phage_ProQ_C-like"/>
</dbReference>
<accession>A0A0K1LPE8</accession>
<protein>
    <submittedName>
        <fullName evidence="1">Uncharacterized protein</fullName>
    </submittedName>
</protein>
<dbReference type="GeneID" id="26613310"/>
<dbReference type="EMBL" id="KT001918">
    <property type="protein sequence ID" value="AKU44431.1"/>
    <property type="molecule type" value="Genomic_DNA"/>
</dbReference>
<gene>
    <name evidence="1" type="ORF">CPT_Matisse127</name>
</gene>
<dbReference type="RefSeq" id="YP_009194371.1">
    <property type="nucleotide sequence ID" value="NC_028750.1"/>
</dbReference>
<dbReference type="KEGG" id="vg:26613310"/>
<evidence type="ECO:0000313" key="1">
    <source>
        <dbReference type="EMBL" id="AKU44431.1"/>
    </source>
</evidence>
<organism evidence="1 2">
    <name type="scientific">Klebsiella phage Matisse</name>
    <dbReference type="NCBI Taxonomy" id="1675607"/>
    <lineage>
        <taxon>Viruses</taxon>
        <taxon>Duplodnaviria</taxon>
        <taxon>Heunggongvirae</taxon>
        <taxon>Uroviricota</taxon>
        <taxon>Caudoviricetes</taxon>
        <taxon>Pantevenvirales</taxon>
        <taxon>Straboviridae</taxon>
        <taxon>Slopekvirus</taxon>
        <taxon>Slopekvirus matisse</taxon>
    </lineage>
</organism>
<sequence>MIDLSDVKVGDTLYDAGIRSDQRQNRNPKTLYVQKVARQYLYASFRPEDGPDCCSNIKIKRNNGWADGWMGYQLYRSEEEYKEMVYRRDLCDKIKKVFGNSYGTNIPDITTAELRGIAKTLKVEF</sequence>
<dbReference type="Pfam" id="PF24203">
    <property type="entry name" value="Phage_ProQ_C_like"/>
    <property type="match status" value="1"/>
</dbReference>
<keyword evidence="2" id="KW-1185">Reference proteome</keyword>